<proteinExistence type="predicted"/>
<name>A0A6J5F8L2_9BURK</name>
<dbReference type="EMBL" id="CADIKH010000332">
    <property type="protein sequence ID" value="CAB3775228.1"/>
    <property type="molecule type" value="Genomic_DNA"/>
</dbReference>
<dbReference type="Proteomes" id="UP000494363">
    <property type="component" value="Unassembled WGS sequence"/>
</dbReference>
<organism evidence="1 2">
    <name type="scientific">Paraburkholderia humisilvae</name>
    <dbReference type="NCBI Taxonomy" id="627669"/>
    <lineage>
        <taxon>Bacteria</taxon>
        <taxon>Pseudomonadati</taxon>
        <taxon>Pseudomonadota</taxon>
        <taxon>Betaproteobacteria</taxon>
        <taxon>Burkholderiales</taxon>
        <taxon>Burkholderiaceae</taxon>
        <taxon>Paraburkholderia</taxon>
    </lineage>
</organism>
<gene>
    <name evidence="1" type="ORF">LMG29542_08610</name>
</gene>
<sequence length="44" mass="4716">MTQPLHPEAATPHQQDLPEPLVHVVLDASSNEAPPHPDANTGKK</sequence>
<dbReference type="AlphaFoldDB" id="A0A6J5F8L2"/>
<accession>A0A6J5F8L2</accession>
<evidence type="ECO:0000313" key="2">
    <source>
        <dbReference type="Proteomes" id="UP000494363"/>
    </source>
</evidence>
<evidence type="ECO:0000313" key="1">
    <source>
        <dbReference type="EMBL" id="CAB3775228.1"/>
    </source>
</evidence>
<keyword evidence="2" id="KW-1185">Reference proteome</keyword>
<reference evidence="1 2" key="1">
    <citation type="submission" date="2020-04" db="EMBL/GenBank/DDBJ databases">
        <authorList>
            <person name="De Canck E."/>
        </authorList>
    </citation>
    <scope>NUCLEOTIDE SEQUENCE [LARGE SCALE GENOMIC DNA]</scope>
    <source>
        <strain evidence="1 2">LMG 29542</strain>
    </source>
</reference>
<protein>
    <submittedName>
        <fullName evidence="1">Uncharacterized protein</fullName>
    </submittedName>
</protein>